<organism evidence="3 4">
    <name type="scientific">Longimycelium tulufanense</name>
    <dbReference type="NCBI Taxonomy" id="907463"/>
    <lineage>
        <taxon>Bacteria</taxon>
        <taxon>Bacillati</taxon>
        <taxon>Actinomycetota</taxon>
        <taxon>Actinomycetes</taxon>
        <taxon>Pseudonocardiales</taxon>
        <taxon>Pseudonocardiaceae</taxon>
        <taxon>Longimycelium</taxon>
    </lineage>
</organism>
<dbReference type="InterPro" id="IPR050469">
    <property type="entry name" value="Diguanylate_Cyclase"/>
</dbReference>
<dbReference type="InterPro" id="IPR029787">
    <property type="entry name" value="Nucleotide_cyclase"/>
</dbReference>
<dbReference type="CDD" id="cd01949">
    <property type="entry name" value="GGDEF"/>
    <property type="match status" value="1"/>
</dbReference>
<dbReference type="InterPro" id="IPR043128">
    <property type="entry name" value="Rev_trsase/Diguanyl_cyclase"/>
</dbReference>
<reference evidence="3" key="2">
    <citation type="submission" date="2020-09" db="EMBL/GenBank/DDBJ databases">
        <authorList>
            <person name="Sun Q."/>
            <person name="Zhou Y."/>
        </authorList>
    </citation>
    <scope>NUCLEOTIDE SEQUENCE</scope>
    <source>
        <strain evidence="3">CGMCC 4.5737</strain>
    </source>
</reference>
<reference evidence="3" key="1">
    <citation type="journal article" date="2014" name="Int. J. Syst. Evol. Microbiol.">
        <title>Complete genome sequence of Corynebacterium casei LMG S-19264T (=DSM 44701T), isolated from a smear-ripened cheese.</title>
        <authorList>
            <consortium name="US DOE Joint Genome Institute (JGI-PGF)"/>
            <person name="Walter F."/>
            <person name="Albersmeier A."/>
            <person name="Kalinowski J."/>
            <person name="Ruckert C."/>
        </authorList>
    </citation>
    <scope>NUCLEOTIDE SEQUENCE</scope>
    <source>
        <strain evidence="3">CGMCC 4.5737</strain>
    </source>
</reference>
<dbReference type="SMART" id="SM00267">
    <property type="entry name" value="GGDEF"/>
    <property type="match status" value="1"/>
</dbReference>
<feature type="domain" description="GGDEF" evidence="2">
    <location>
        <begin position="71"/>
        <end position="213"/>
    </location>
</feature>
<dbReference type="GO" id="GO:0052621">
    <property type="term" value="F:diguanylate cyclase activity"/>
    <property type="evidence" value="ECO:0007669"/>
    <property type="project" value="TreeGrafter"/>
</dbReference>
<evidence type="ECO:0000313" key="3">
    <source>
        <dbReference type="EMBL" id="GGM81319.1"/>
    </source>
</evidence>
<gene>
    <name evidence="3" type="ORF">GCM10012275_59960</name>
</gene>
<name>A0A8J3FZ42_9PSEU</name>
<evidence type="ECO:0000313" key="4">
    <source>
        <dbReference type="Proteomes" id="UP000637578"/>
    </source>
</evidence>
<dbReference type="Gene3D" id="3.30.70.270">
    <property type="match status" value="1"/>
</dbReference>
<dbReference type="PANTHER" id="PTHR45138:SF9">
    <property type="entry name" value="DIGUANYLATE CYCLASE DGCM-RELATED"/>
    <property type="match status" value="1"/>
</dbReference>
<comment type="caution">
    <text evidence="3">The sequence shown here is derived from an EMBL/GenBank/DDBJ whole genome shotgun (WGS) entry which is preliminary data.</text>
</comment>
<feature type="region of interest" description="Disordered" evidence="1">
    <location>
        <begin position="1"/>
        <end position="24"/>
    </location>
</feature>
<evidence type="ECO:0000256" key="1">
    <source>
        <dbReference type="SAM" id="MobiDB-lite"/>
    </source>
</evidence>
<dbReference type="PANTHER" id="PTHR45138">
    <property type="entry name" value="REGULATORY COMPONENTS OF SENSORY TRANSDUCTION SYSTEM"/>
    <property type="match status" value="1"/>
</dbReference>
<dbReference type="FunFam" id="3.30.70.270:FF:000001">
    <property type="entry name" value="Diguanylate cyclase domain protein"/>
    <property type="match status" value="1"/>
</dbReference>
<dbReference type="EMBL" id="BMMK01000051">
    <property type="protein sequence ID" value="GGM81319.1"/>
    <property type="molecule type" value="Genomic_DNA"/>
</dbReference>
<evidence type="ECO:0000259" key="2">
    <source>
        <dbReference type="PROSITE" id="PS50887"/>
    </source>
</evidence>
<dbReference type="Proteomes" id="UP000637578">
    <property type="component" value="Unassembled WGS sequence"/>
</dbReference>
<keyword evidence="4" id="KW-1185">Reference proteome</keyword>
<accession>A0A8J3FZ42</accession>
<dbReference type="AlphaFoldDB" id="A0A8J3FZ42"/>
<dbReference type="NCBIfam" id="TIGR00254">
    <property type="entry name" value="GGDEF"/>
    <property type="match status" value="1"/>
</dbReference>
<proteinExistence type="predicted"/>
<dbReference type="SUPFAM" id="SSF55073">
    <property type="entry name" value="Nucleotide cyclase"/>
    <property type="match status" value="1"/>
</dbReference>
<sequence>MGSESATAIAGRGRETVVGGDGSPSPWETCCQACGRPLAVMAIDRLTGLLDRWGWDDAAPRALDHARRGGVGLALLLVDLDYFKRVNDEFGHVAGDAVLVHTARVLQQATRETDLVGRYGGHTGDEFLVLLTDIDPHQGLAIGEAIRDGISSAQIPARTSQGVVSVQGVTASIGIAFDDRAHEGDLTDLVLRADTALRAAKAHGRNNIQVARTSSFPGRKAWRTRSA</sequence>
<dbReference type="PROSITE" id="PS50887">
    <property type="entry name" value="GGDEF"/>
    <property type="match status" value="1"/>
</dbReference>
<dbReference type="Pfam" id="PF00990">
    <property type="entry name" value="GGDEF"/>
    <property type="match status" value="1"/>
</dbReference>
<dbReference type="InterPro" id="IPR000160">
    <property type="entry name" value="GGDEF_dom"/>
</dbReference>
<protein>
    <recommendedName>
        <fullName evidence="2">GGDEF domain-containing protein</fullName>
    </recommendedName>
</protein>